<dbReference type="EMBL" id="DVFZ01000097">
    <property type="protein sequence ID" value="HIQ83395.1"/>
    <property type="molecule type" value="Genomic_DNA"/>
</dbReference>
<accession>A0A9D0ZMZ0</accession>
<keyword evidence="1" id="KW-1133">Transmembrane helix</keyword>
<evidence type="ECO:0000313" key="3">
    <source>
        <dbReference type="Proteomes" id="UP000824260"/>
    </source>
</evidence>
<gene>
    <name evidence="2" type="ORF">IAA52_09885</name>
</gene>
<evidence type="ECO:0000256" key="1">
    <source>
        <dbReference type="SAM" id="Phobius"/>
    </source>
</evidence>
<comment type="caution">
    <text evidence="2">The sequence shown here is derived from an EMBL/GenBank/DDBJ whole genome shotgun (WGS) entry which is preliminary data.</text>
</comment>
<evidence type="ECO:0000313" key="2">
    <source>
        <dbReference type="EMBL" id="HIQ83395.1"/>
    </source>
</evidence>
<feature type="transmembrane region" description="Helical" evidence="1">
    <location>
        <begin position="6"/>
        <end position="26"/>
    </location>
</feature>
<dbReference type="Proteomes" id="UP000824260">
    <property type="component" value="Unassembled WGS sequence"/>
</dbReference>
<reference evidence="2" key="1">
    <citation type="submission" date="2020-10" db="EMBL/GenBank/DDBJ databases">
        <authorList>
            <person name="Gilroy R."/>
        </authorList>
    </citation>
    <scope>NUCLEOTIDE SEQUENCE</scope>
    <source>
        <strain evidence="2">ChiSjej6B24-2974</strain>
    </source>
</reference>
<organism evidence="2 3">
    <name type="scientific">Candidatus Pullichristensenella stercorigallinarum</name>
    <dbReference type="NCBI Taxonomy" id="2840909"/>
    <lineage>
        <taxon>Bacteria</taxon>
        <taxon>Bacillati</taxon>
        <taxon>Bacillota</taxon>
        <taxon>Clostridia</taxon>
        <taxon>Candidatus Pullichristensenella</taxon>
    </lineage>
</organism>
<protein>
    <submittedName>
        <fullName evidence="2">Uncharacterized protein</fullName>
    </submittedName>
</protein>
<sequence length="55" mass="5953">MKSGTVKGMVAGALLGGAAATLFGVMNWRTERKWCMQAQRMGDKMARKAGEMFGK</sequence>
<dbReference type="AlphaFoldDB" id="A0A9D0ZMZ0"/>
<proteinExistence type="predicted"/>
<name>A0A9D0ZMZ0_9FIRM</name>
<reference evidence="2" key="2">
    <citation type="journal article" date="2021" name="PeerJ">
        <title>Extensive microbial diversity within the chicken gut microbiome revealed by metagenomics and culture.</title>
        <authorList>
            <person name="Gilroy R."/>
            <person name="Ravi A."/>
            <person name="Getino M."/>
            <person name="Pursley I."/>
            <person name="Horton D.L."/>
            <person name="Alikhan N.F."/>
            <person name="Baker D."/>
            <person name="Gharbi K."/>
            <person name="Hall N."/>
            <person name="Watson M."/>
            <person name="Adriaenssens E.M."/>
            <person name="Foster-Nyarko E."/>
            <person name="Jarju S."/>
            <person name="Secka A."/>
            <person name="Antonio M."/>
            <person name="Oren A."/>
            <person name="Chaudhuri R.R."/>
            <person name="La Ragione R."/>
            <person name="Hildebrand F."/>
            <person name="Pallen M.J."/>
        </authorList>
    </citation>
    <scope>NUCLEOTIDE SEQUENCE</scope>
    <source>
        <strain evidence="2">ChiSjej6B24-2974</strain>
    </source>
</reference>
<keyword evidence="1" id="KW-0472">Membrane</keyword>
<keyword evidence="1" id="KW-0812">Transmembrane</keyword>